<sequence>MWKWVAVITAAVSFWRIRAVVPVGLESDSQDESSPPLMVSVSPPPHTEEKEKEAVMEPVSTLASSTTTSSAVDVDTTGGPTRGKFTVYYEDESEGEVAWEGGVDDGGVAEVGRGTGGDYWCDNWEKVMRMRIEGDMGWHRYQDLTVLDGNVVRLWDGCRDKILKKLDYKGRAFKLIVDFECCLASL</sequence>
<evidence type="ECO:0000256" key="1">
    <source>
        <dbReference type="SAM" id="MobiDB-lite"/>
    </source>
</evidence>
<feature type="non-terminal residue" evidence="3">
    <location>
        <position position="1"/>
    </location>
</feature>
<reference evidence="3 4" key="1">
    <citation type="journal article" date="2019" name="Genome Biol. Evol.">
        <title>The Rhododendron genome and chromosomal organization provide insight into shared whole-genome duplications across the heath family (Ericaceae).</title>
        <authorList>
            <person name="Soza V.L."/>
            <person name="Lindsley D."/>
            <person name="Waalkes A."/>
            <person name="Ramage E."/>
            <person name="Patwardhan R.P."/>
            <person name="Burton J.N."/>
            <person name="Adey A."/>
            <person name="Kumar A."/>
            <person name="Qiu R."/>
            <person name="Shendure J."/>
            <person name="Hall B."/>
        </authorList>
    </citation>
    <scope>NUCLEOTIDE SEQUENCE [LARGE SCALE GENOMIC DNA]</scope>
    <source>
        <strain evidence="3">RSF 1966-606</strain>
    </source>
</reference>
<feature type="region of interest" description="Disordered" evidence="1">
    <location>
        <begin position="26"/>
        <end position="53"/>
    </location>
</feature>
<keyword evidence="2" id="KW-0732">Signal</keyword>
<evidence type="ECO:0000313" key="3">
    <source>
        <dbReference type="EMBL" id="KAE9448890.1"/>
    </source>
</evidence>
<dbReference type="PANTHER" id="PTHR36369">
    <property type="entry name" value="TRANSMEMBRANE PROTEIN"/>
    <property type="match status" value="1"/>
</dbReference>
<comment type="caution">
    <text evidence="3">The sequence shown here is derived from an EMBL/GenBank/DDBJ whole genome shotgun (WGS) entry which is preliminary data.</text>
</comment>
<organism evidence="3 4">
    <name type="scientific">Rhododendron williamsianum</name>
    <dbReference type="NCBI Taxonomy" id="262921"/>
    <lineage>
        <taxon>Eukaryota</taxon>
        <taxon>Viridiplantae</taxon>
        <taxon>Streptophyta</taxon>
        <taxon>Embryophyta</taxon>
        <taxon>Tracheophyta</taxon>
        <taxon>Spermatophyta</taxon>
        <taxon>Magnoliopsida</taxon>
        <taxon>eudicotyledons</taxon>
        <taxon>Gunneridae</taxon>
        <taxon>Pentapetalae</taxon>
        <taxon>asterids</taxon>
        <taxon>Ericales</taxon>
        <taxon>Ericaceae</taxon>
        <taxon>Ericoideae</taxon>
        <taxon>Rhodoreae</taxon>
        <taxon>Rhododendron</taxon>
    </lineage>
</organism>
<accession>A0A6A4KTJ3</accession>
<gene>
    <name evidence="3" type="ORF">C3L33_19206</name>
</gene>
<keyword evidence="4" id="KW-1185">Reference proteome</keyword>
<evidence type="ECO:0000313" key="4">
    <source>
        <dbReference type="Proteomes" id="UP000428333"/>
    </source>
</evidence>
<dbReference type="AlphaFoldDB" id="A0A6A4KTJ3"/>
<proteinExistence type="predicted"/>
<feature type="signal peptide" evidence="2">
    <location>
        <begin position="1"/>
        <end position="19"/>
    </location>
</feature>
<dbReference type="EMBL" id="QEFC01003378">
    <property type="protein sequence ID" value="KAE9448890.1"/>
    <property type="molecule type" value="Genomic_DNA"/>
</dbReference>
<feature type="chain" id="PRO_5025391258" evidence="2">
    <location>
        <begin position="20"/>
        <end position="186"/>
    </location>
</feature>
<protein>
    <submittedName>
        <fullName evidence="3">Uncharacterized protein</fullName>
    </submittedName>
</protein>
<name>A0A6A4KTJ3_9ERIC</name>
<evidence type="ECO:0000256" key="2">
    <source>
        <dbReference type="SAM" id="SignalP"/>
    </source>
</evidence>
<dbReference type="Proteomes" id="UP000428333">
    <property type="component" value="Linkage Group LG12"/>
</dbReference>
<dbReference type="PANTHER" id="PTHR36369:SF1">
    <property type="entry name" value="TRANSMEMBRANE PROTEIN"/>
    <property type="match status" value="1"/>
</dbReference>
<dbReference type="OrthoDB" id="1921606at2759"/>